<sequence length="74" mass="8351">EEVLTRQMYIPESVGEAWRIRIREPETWWLDARGNPPNLCQVTTAPGRPSAKQLRSIVCPNSAASEEDSIRMGV</sequence>
<organism evidence="1">
    <name type="scientific">Xenopus laevis</name>
    <name type="common">African clawed frog</name>
    <dbReference type="NCBI Taxonomy" id="8355"/>
    <lineage>
        <taxon>Eukaryota</taxon>
        <taxon>Metazoa</taxon>
        <taxon>Chordata</taxon>
        <taxon>Craniata</taxon>
        <taxon>Vertebrata</taxon>
        <taxon>Euteleostomi</taxon>
        <taxon>Amphibia</taxon>
        <taxon>Batrachia</taxon>
        <taxon>Anura</taxon>
        <taxon>Pipoidea</taxon>
        <taxon>Pipidae</taxon>
        <taxon>Xenopodinae</taxon>
        <taxon>Xenopus</taxon>
        <taxon>Xenopus</taxon>
    </lineage>
</organism>
<feature type="non-terminal residue" evidence="1">
    <location>
        <position position="1"/>
    </location>
</feature>
<dbReference type="AlphaFoldDB" id="O73617"/>
<proteinExistence type="evidence at transcript level"/>
<evidence type="ECO:0000313" key="1">
    <source>
        <dbReference type="EMBL" id="CAA11972.1"/>
    </source>
</evidence>
<reference evidence="1" key="1">
    <citation type="submission" date="1998-02" db="EMBL/GenBank/DDBJ databases">
        <title>Partial Xenopus laevis cDNA encoding a protein similar to human perlecan precursor.</title>
        <authorList>
            <person name="Spindler B."/>
            <person name="Verrey F."/>
        </authorList>
    </citation>
    <scope>NUCLEOTIDE SEQUENCE</scope>
    <source>
        <tissue evidence="1">Epithelium</tissue>
        <tissue evidence="1">Kidney</tissue>
    </source>
</reference>
<name>O73617_XENLA</name>
<dbReference type="EMBL" id="AJ224485">
    <property type="protein sequence ID" value="CAA11972.1"/>
    <property type="molecule type" value="mRNA"/>
</dbReference>
<protein>
    <submittedName>
        <fullName evidence="1">Perlecan-like protein</fullName>
    </submittedName>
</protein>
<feature type="non-terminal residue" evidence="1">
    <location>
        <position position="74"/>
    </location>
</feature>
<accession>O73617</accession>